<evidence type="ECO:0000256" key="3">
    <source>
        <dbReference type="SAM" id="Phobius"/>
    </source>
</evidence>
<name>A0ABX8GQ72_9BACT</name>
<organism evidence="5 6">
    <name type="scientific">Flammeovirga kamogawensis</name>
    <dbReference type="NCBI Taxonomy" id="373891"/>
    <lineage>
        <taxon>Bacteria</taxon>
        <taxon>Pseudomonadati</taxon>
        <taxon>Bacteroidota</taxon>
        <taxon>Cytophagia</taxon>
        <taxon>Cytophagales</taxon>
        <taxon>Flammeovirgaceae</taxon>
        <taxon>Flammeovirga</taxon>
    </lineage>
</organism>
<sequence length="481" mass="53246">MIRTTYIIVSFILFPIFILAYDYLPDQTVAITILMTLLIIGWYDVFQKKNAILRDYPIVGHFRYIFKAIAPELQQYFIERNTDGKPFNKNEISLIKSRSENQEKFHPFGTELDFYADKVQWLGHAFIPGKKMTEAPRVKVGGTHCLKPYNAALLNISAMSFGSLSANAITALNNGAKKGGFYHNTGEGGITPFHQQGGDIVLQIGTGNFGFRNNDGSFNDEAFVKKGTLEEVKMIEIKLSQGAKPGHGGVLPAAKNTEEIARIRLVEPHTNILSPPVNPEIKEVADIPKFVKRVRDLSEGKPVGFKLCIGIKAEFIKLIETCIAQDNLPDFITVDAAEGGTGAAPLEYSDHIGMKGDEALKFVVQVLKEKNIKEKVKVIYAGKVMDGFSLFKALCFGADFCNSARGFMFSLGCIQSLRCHTDTCPTGIATQNKALQKGLDPTLKSERVYHYQENTLKSFLEILSTSGCNNLGDLKPELIQD</sequence>
<dbReference type="SUPFAM" id="SSF51395">
    <property type="entry name" value="FMN-linked oxidoreductases"/>
    <property type="match status" value="1"/>
</dbReference>
<dbReference type="PANTHER" id="PTHR43819">
    <property type="entry name" value="ARCHAEAL-TYPE GLUTAMATE SYNTHASE [NADPH]"/>
    <property type="match status" value="1"/>
</dbReference>
<dbReference type="EMBL" id="CP076128">
    <property type="protein sequence ID" value="QWG05614.1"/>
    <property type="molecule type" value="Genomic_DNA"/>
</dbReference>
<dbReference type="Pfam" id="PF01645">
    <property type="entry name" value="Glu_synthase"/>
    <property type="match status" value="1"/>
</dbReference>
<dbReference type="PANTHER" id="PTHR43819:SF1">
    <property type="entry name" value="ARCHAEAL-TYPE GLUTAMATE SYNTHASE [NADPH]"/>
    <property type="match status" value="1"/>
</dbReference>
<accession>A0ABX8GQ72</accession>
<evidence type="ECO:0000259" key="4">
    <source>
        <dbReference type="Pfam" id="PF01645"/>
    </source>
</evidence>
<keyword evidence="6" id="KW-1185">Reference proteome</keyword>
<evidence type="ECO:0000313" key="6">
    <source>
        <dbReference type="Proteomes" id="UP000682802"/>
    </source>
</evidence>
<dbReference type="RefSeq" id="WP_144073062.1">
    <property type="nucleotide sequence ID" value="NZ_CP076128.1"/>
</dbReference>
<dbReference type="Proteomes" id="UP000682802">
    <property type="component" value="Chromosome 1"/>
</dbReference>
<dbReference type="CDD" id="cd02808">
    <property type="entry name" value="GltS_FMN"/>
    <property type="match status" value="1"/>
</dbReference>
<dbReference type="PIRSF" id="PIRSF006429">
    <property type="entry name" value="GOGAT_lg_2"/>
    <property type="match status" value="1"/>
</dbReference>
<feature type="transmembrane region" description="Helical" evidence="3">
    <location>
        <begin position="29"/>
        <end position="46"/>
    </location>
</feature>
<protein>
    <submittedName>
        <fullName evidence="5">FMN-binding glutamate synthase family protein</fullName>
    </submittedName>
</protein>
<feature type="transmembrane region" description="Helical" evidence="3">
    <location>
        <begin position="5"/>
        <end position="23"/>
    </location>
</feature>
<evidence type="ECO:0000313" key="5">
    <source>
        <dbReference type="EMBL" id="QWG05614.1"/>
    </source>
</evidence>
<feature type="domain" description="Glutamate synthase" evidence="4">
    <location>
        <begin position="153"/>
        <end position="468"/>
    </location>
</feature>
<reference evidence="5 6" key="1">
    <citation type="submission" date="2021-05" db="EMBL/GenBank/DDBJ databases">
        <title>Comparative genomic studies on the polysaccharide-degrading batcterial strains of the Flammeovirga genus.</title>
        <authorList>
            <person name="Zewei F."/>
            <person name="Zheng Z."/>
            <person name="Yu L."/>
            <person name="Ruyue G."/>
            <person name="Yanhong M."/>
            <person name="Yuanyuan C."/>
            <person name="Jingyan G."/>
            <person name="Wenjun H."/>
        </authorList>
    </citation>
    <scope>NUCLEOTIDE SEQUENCE [LARGE SCALE GENOMIC DNA]</scope>
    <source>
        <strain evidence="5 6">YS10</strain>
    </source>
</reference>
<evidence type="ECO:0000256" key="2">
    <source>
        <dbReference type="PIRNR" id="PIRNR006429"/>
    </source>
</evidence>
<comment type="similarity">
    <text evidence="1 2">Belongs to the glutamate synthase family.</text>
</comment>
<dbReference type="InterPro" id="IPR024188">
    <property type="entry name" value="GltB"/>
</dbReference>
<keyword evidence="3" id="KW-0472">Membrane</keyword>
<gene>
    <name evidence="5" type="ORF">KM029_09480</name>
</gene>
<dbReference type="Gene3D" id="3.20.20.70">
    <property type="entry name" value="Aldolase class I"/>
    <property type="match status" value="1"/>
</dbReference>
<keyword evidence="3" id="KW-0812">Transmembrane</keyword>
<dbReference type="InterPro" id="IPR013785">
    <property type="entry name" value="Aldolase_TIM"/>
</dbReference>
<proteinExistence type="inferred from homology"/>
<dbReference type="InterPro" id="IPR002932">
    <property type="entry name" value="Glu_synthdom"/>
</dbReference>
<keyword evidence="3" id="KW-1133">Transmembrane helix</keyword>
<evidence type="ECO:0000256" key="1">
    <source>
        <dbReference type="ARBA" id="ARBA00009716"/>
    </source>
</evidence>